<comment type="caution">
    <text evidence="1">The sequence shown here is derived from an EMBL/GenBank/DDBJ whole genome shotgun (WGS) entry which is preliminary data.</text>
</comment>
<protein>
    <recommendedName>
        <fullName evidence="3">Gag-pol polyprotein</fullName>
    </recommendedName>
</protein>
<gene>
    <name evidence="1" type="ORF">Fot_24075</name>
</gene>
<reference evidence="2" key="1">
    <citation type="submission" date="2024-07" db="EMBL/GenBank/DDBJ databases">
        <title>Two chromosome-level genome assemblies of Korean endemic species Abeliophyllum distichum and Forsythia ovata (Oleaceae).</title>
        <authorList>
            <person name="Jang H."/>
        </authorList>
    </citation>
    <scope>NUCLEOTIDE SEQUENCE [LARGE SCALE GENOMIC DNA]</scope>
</reference>
<dbReference type="Proteomes" id="UP001604277">
    <property type="component" value="Unassembled WGS sequence"/>
</dbReference>
<keyword evidence="2" id="KW-1185">Reference proteome</keyword>
<name>A0ABD1U561_9LAMI</name>
<dbReference type="AlphaFoldDB" id="A0ABD1U561"/>
<sequence length="104" mass="12108">MVEINKSRSNGNSQDAVVEHLATLIETQSQQILQHVQPYKAPRIDENAGERFRNLNPPVFEGTNDLMKPEEWLRTIDNIFKYNRVPDIEKVNYASFMLRGSAWF</sequence>
<organism evidence="1 2">
    <name type="scientific">Forsythia ovata</name>
    <dbReference type="NCBI Taxonomy" id="205694"/>
    <lineage>
        <taxon>Eukaryota</taxon>
        <taxon>Viridiplantae</taxon>
        <taxon>Streptophyta</taxon>
        <taxon>Embryophyta</taxon>
        <taxon>Tracheophyta</taxon>
        <taxon>Spermatophyta</taxon>
        <taxon>Magnoliopsida</taxon>
        <taxon>eudicotyledons</taxon>
        <taxon>Gunneridae</taxon>
        <taxon>Pentapetalae</taxon>
        <taxon>asterids</taxon>
        <taxon>lamiids</taxon>
        <taxon>Lamiales</taxon>
        <taxon>Oleaceae</taxon>
        <taxon>Forsythieae</taxon>
        <taxon>Forsythia</taxon>
    </lineage>
</organism>
<dbReference type="EMBL" id="JBFOLJ010000007">
    <property type="protein sequence ID" value="KAL2520152.1"/>
    <property type="molecule type" value="Genomic_DNA"/>
</dbReference>
<accession>A0ABD1U561</accession>
<proteinExistence type="predicted"/>
<evidence type="ECO:0000313" key="1">
    <source>
        <dbReference type="EMBL" id="KAL2520152.1"/>
    </source>
</evidence>
<evidence type="ECO:0008006" key="3">
    <source>
        <dbReference type="Google" id="ProtNLM"/>
    </source>
</evidence>
<evidence type="ECO:0000313" key="2">
    <source>
        <dbReference type="Proteomes" id="UP001604277"/>
    </source>
</evidence>